<keyword evidence="2" id="KW-1185">Reference proteome</keyword>
<dbReference type="PANTHER" id="PTHR20883:SF49">
    <property type="entry name" value="PHYTANOYL-COA DIOXYGENASE"/>
    <property type="match status" value="1"/>
</dbReference>
<dbReference type="InParanoid" id="A0A1S3GYG0"/>
<dbReference type="PANTHER" id="PTHR20883">
    <property type="entry name" value="PHYTANOYL-COA DIOXYGENASE DOMAIN CONTAINING 1"/>
    <property type="match status" value="1"/>
</dbReference>
<dbReference type="InterPro" id="IPR008775">
    <property type="entry name" value="Phytyl_CoA_dOase-like"/>
</dbReference>
<reference evidence="3" key="1">
    <citation type="submission" date="2025-08" db="UniProtKB">
        <authorList>
            <consortium name="RefSeq"/>
        </authorList>
    </citation>
    <scope>IDENTIFICATION</scope>
    <source>
        <tissue evidence="3">Gonads</tissue>
    </source>
</reference>
<dbReference type="OrthoDB" id="445007at2759"/>
<proteinExistence type="predicted"/>
<protein>
    <submittedName>
        <fullName evidence="3">Uncharacterized protein LOC106150576</fullName>
    </submittedName>
</protein>
<dbReference type="RefSeq" id="XP_013378910.1">
    <property type="nucleotide sequence ID" value="XM_013523456.1"/>
</dbReference>
<sequence>MPLAAVTEEAIQRFQTDGAVCLRGVFAREWVQKVAAGIEKNLARSSQYSERLQAPGGTGYFFNDYFNWREIEEFKDYVYNSPAAEIAGTLMQSPVAIFYHEHVLTKDPHTLKATPWHHDQAYYPVDGFKNCSIWMPIDSVPAETTLKFVKGSHRWGRWFHPKKFKSEKNYPVNDDAGTRLAETRVYENVPDIDGSDEYEILQWPIEVM</sequence>
<evidence type="ECO:0000313" key="2">
    <source>
        <dbReference type="Proteomes" id="UP000085678"/>
    </source>
</evidence>
<dbReference type="GeneID" id="106150576"/>
<comment type="cofactor">
    <cofactor evidence="1">
        <name>Fe cation</name>
        <dbReference type="ChEBI" id="CHEBI:24875"/>
    </cofactor>
</comment>
<dbReference type="KEGG" id="lak:106150576"/>
<dbReference type="AlphaFoldDB" id="A0A1S3GYG0"/>
<name>A0A1S3GYG0_LINAN</name>
<evidence type="ECO:0000313" key="3">
    <source>
        <dbReference type="RefSeq" id="XP_013378910.1"/>
    </source>
</evidence>
<dbReference type="Gene3D" id="2.60.120.620">
    <property type="entry name" value="q2cbj1_9rhob like domain"/>
    <property type="match status" value="1"/>
</dbReference>
<organism evidence="2 3">
    <name type="scientific">Lingula anatina</name>
    <name type="common">Brachiopod</name>
    <name type="synonym">Lingula unguis</name>
    <dbReference type="NCBI Taxonomy" id="7574"/>
    <lineage>
        <taxon>Eukaryota</taxon>
        <taxon>Metazoa</taxon>
        <taxon>Spiralia</taxon>
        <taxon>Lophotrochozoa</taxon>
        <taxon>Brachiopoda</taxon>
        <taxon>Linguliformea</taxon>
        <taxon>Lingulata</taxon>
        <taxon>Lingulida</taxon>
        <taxon>Linguloidea</taxon>
        <taxon>Lingulidae</taxon>
        <taxon>Lingula</taxon>
    </lineage>
</organism>
<gene>
    <name evidence="3" type="primary">LOC106150576</name>
</gene>
<dbReference type="Proteomes" id="UP000085678">
    <property type="component" value="Unplaced"/>
</dbReference>
<dbReference type="SUPFAM" id="SSF51197">
    <property type="entry name" value="Clavaminate synthase-like"/>
    <property type="match status" value="1"/>
</dbReference>
<dbReference type="Pfam" id="PF05721">
    <property type="entry name" value="PhyH"/>
    <property type="match status" value="1"/>
</dbReference>
<evidence type="ECO:0000256" key="1">
    <source>
        <dbReference type="ARBA" id="ARBA00001962"/>
    </source>
</evidence>
<accession>A0A1S3GYG0</accession>